<protein>
    <submittedName>
        <fullName evidence="1">Uncharacterized protein</fullName>
    </submittedName>
</protein>
<sequence>MHIFFENIIRILVNLWSGKFKNLDVGTEDYEIPVNVWDEIWRETAEGMRDIPADFIRSMGNGPGSFTVEAWCFWFTYLAPILLKGRFNHPKYHQHLCNFSDIIKTCINFTLTHAQIETLRDHIITWVETYERFYYQYAEERLSACPLVIHGLLYVPDDILFCGPSWTTWTFWMERYCGFLKRALSSKTSPWANLNNIVLHRAYLEQLEALYDLTDELASPNQRTNGLSSSEFQYEHYPQTILRLPCQKTYAPDVSLRRKITVYFAALLGKTIREIEPQLPEVTARWGKVRIVDGDSIASAWVLARRNEAARNTSVTRYVIQVNKSGSWIPQTCYGRLDEIVICKIPPEIGNYGEISGTKSDY</sequence>
<keyword evidence="2" id="KW-1185">Reference proteome</keyword>
<proteinExistence type="predicted"/>
<gene>
    <name evidence="1" type="ORF">DFH07DRAFT_972824</name>
</gene>
<name>A0AAD7HFN5_9AGAR</name>
<dbReference type="AlphaFoldDB" id="A0AAD7HFN5"/>
<organism evidence="1 2">
    <name type="scientific">Mycena maculata</name>
    <dbReference type="NCBI Taxonomy" id="230809"/>
    <lineage>
        <taxon>Eukaryota</taxon>
        <taxon>Fungi</taxon>
        <taxon>Dikarya</taxon>
        <taxon>Basidiomycota</taxon>
        <taxon>Agaricomycotina</taxon>
        <taxon>Agaricomycetes</taxon>
        <taxon>Agaricomycetidae</taxon>
        <taxon>Agaricales</taxon>
        <taxon>Marasmiineae</taxon>
        <taxon>Mycenaceae</taxon>
        <taxon>Mycena</taxon>
    </lineage>
</organism>
<accession>A0AAD7HFN5</accession>
<dbReference type="EMBL" id="JARJLG010000288">
    <property type="protein sequence ID" value="KAJ7719689.1"/>
    <property type="molecule type" value="Genomic_DNA"/>
</dbReference>
<comment type="caution">
    <text evidence="1">The sequence shown here is derived from an EMBL/GenBank/DDBJ whole genome shotgun (WGS) entry which is preliminary data.</text>
</comment>
<evidence type="ECO:0000313" key="2">
    <source>
        <dbReference type="Proteomes" id="UP001215280"/>
    </source>
</evidence>
<dbReference type="Proteomes" id="UP001215280">
    <property type="component" value="Unassembled WGS sequence"/>
</dbReference>
<evidence type="ECO:0000313" key="1">
    <source>
        <dbReference type="EMBL" id="KAJ7719689.1"/>
    </source>
</evidence>
<reference evidence="1" key="1">
    <citation type="submission" date="2023-03" db="EMBL/GenBank/DDBJ databases">
        <title>Massive genome expansion in bonnet fungi (Mycena s.s.) driven by repeated elements and novel gene families across ecological guilds.</title>
        <authorList>
            <consortium name="Lawrence Berkeley National Laboratory"/>
            <person name="Harder C.B."/>
            <person name="Miyauchi S."/>
            <person name="Viragh M."/>
            <person name="Kuo A."/>
            <person name="Thoen E."/>
            <person name="Andreopoulos B."/>
            <person name="Lu D."/>
            <person name="Skrede I."/>
            <person name="Drula E."/>
            <person name="Henrissat B."/>
            <person name="Morin E."/>
            <person name="Kohler A."/>
            <person name="Barry K."/>
            <person name="LaButti K."/>
            <person name="Morin E."/>
            <person name="Salamov A."/>
            <person name="Lipzen A."/>
            <person name="Mereny Z."/>
            <person name="Hegedus B."/>
            <person name="Baldrian P."/>
            <person name="Stursova M."/>
            <person name="Weitz H."/>
            <person name="Taylor A."/>
            <person name="Grigoriev I.V."/>
            <person name="Nagy L.G."/>
            <person name="Martin F."/>
            <person name="Kauserud H."/>
        </authorList>
    </citation>
    <scope>NUCLEOTIDE SEQUENCE</scope>
    <source>
        <strain evidence="1">CBHHK188m</strain>
    </source>
</reference>